<dbReference type="GO" id="GO:0004525">
    <property type="term" value="F:ribonuclease III activity"/>
    <property type="evidence" value="ECO:0007669"/>
    <property type="project" value="UniProtKB-UniRule"/>
</dbReference>
<dbReference type="PROSITE" id="PS50142">
    <property type="entry name" value="RNASE_3_2"/>
    <property type="match status" value="1"/>
</dbReference>
<keyword evidence="9" id="KW-0699">rRNA-binding</keyword>
<dbReference type="SUPFAM" id="SSF69065">
    <property type="entry name" value="RNase III domain-like"/>
    <property type="match status" value="1"/>
</dbReference>
<comment type="subcellular location">
    <subcellularLocation>
        <location evidence="9">Cytoplasm</location>
    </subcellularLocation>
</comment>
<comment type="similarity">
    <text evidence="2">Belongs to the ribonuclease III family.</text>
</comment>
<dbReference type="FunFam" id="1.10.1520.10:FF:000001">
    <property type="entry name" value="Ribonuclease 3"/>
    <property type="match status" value="1"/>
</dbReference>
<keyword evidence="3 9" id="KW-0698">rRNA processing</keyword>
<keyword evidence="9" id="KW-0963">Cytoplasm</keyword>
<dbReference type="Proteomes" id="UP000187404">
    <property type="component" value="Unassembled WGS sequence"/>
</dbReference>
<dbReference type="EMBL" id="MJIE01000001">
    <property type="protein sequence ID" value="OLR54647.1"/>
    <property type="molecule type" value="Genomic_DNA"/>
</dbReference>
<evidence type="ECO:0000256" key="2">
    <source>
        <dbReference type="ARBA" id="ARBA00010183"/>
    </source>
</evidence>
<dbReference type="InterPro" id="IPR036389">
    <property type="entry name" value="RNase_III_sf"/>
</dbReference>
<dbReference type="EC" id="3.1.26.3" evidence="9"/>
<dbReference type="PANTHER" id="PTHR11207">
    <property type="entry name" value="RIBONUCLEASE III"/>
    <property type="match status" value="1"/>
</dbReference>
<evidence type="ECO:0000256" key="6">
    <source>
        <dbReference type="ARBA" id="ARBA00022759"/>
    </source>
</evidence>
<dbReference type="PROSITE" id="PS50137">
    <property type="entry name" value="DS_RBD"/>
    <property type="match status" value="1"/>
</dbReference>
<dbReference type="OrthoDB" id="9805026at2"/>
<dbReference type="RefSeq" id="WP_075711667.1">
    <property type="nucleotide sequence ID" value="NZ_MJIE01000001.1"/>
</dbReference>
<organism evidence="12 13">
    <name type="scientific">Hornefia porci</name>
    <dbReference type="NCBI Taxonomy" id="2652292"/>
    <lineage>
        <taxon>Bacteria</taxon>
        <taxon>Bacillati</taxon>
        <taxon>Bacillota</taxon>
        <taxon>Clostridia</taxon>
        <taxon>Peptostreptococcales</taxon>
        <taxon>Anaerovoracaceae</taxon>
        <taxon>Hornefia</taxon>
    </lineage>
</organism>
<comment type="function">
    <text evidence="9">Digests double-stranded RNA. Involved in the processing of primary rRNA transcript to yield the immediate precursors to the large and small rRNAs (23S and 16S). Processes some mRNAs, and tRNAs when they are encoded in the rRNA operon. Processes pre-crRNA and tracrRNA of type II CRISPR loci if present in the organism.</text>
</comment>
<dbReference type="GO" id="GO:0006364">
    <property type="term" value="P:rRNA processing"/>
    <property type="evidence" value="ECO:0007669"/>
    <property type="project" value="UniProtKB-UniRule"/>
</dbReference>
<dbReference type="GO" id="GO:0006397">
    <property type="term" value="P:mRNA processing"/>
    <property type="evidence" value="ECO:0007669"/>
    <property type="project" value="UniProtKB-UniRule"/>
</dbReference>
<dbReference type="GO" id="GO:0010468">
    <property type="term" value="P:regulation of gene expression"/>
    <property type="evidence" value="ECO:0007669"/>
    <property type="project" value="TreeGrafter"/>
</dbReference>
<protein>
    <recommendedName>
        <fullName evidence="9">Ribonuclease 3</fullName>
        <ecNumber evidence="9">3.1.26.3</ecNumber>
    </recommendedName>
    <alternativeName>
        <fullName evidence="9">Ribonuclease III</fullName>
        <shortName evidence="9">RNase III</shortName>
    </alternativeName>
</protein>
<comment type="caution">
    <text evidence="12">The sequence shown here is derived from an EMBL/GenBank/DDBJ whole genome shotgun (WGS) entry which is preliminary data.</text>
</comment>
<reference evidence="12 13" key="1">
    <citation type="journal article" date="2016" name="Appl. Environ. Microbiol.">
        <title>Function and Phylogeny of Bacterial Butyryl Coenzyme A:Acetate Transferases and Their Diversity in the Proximal Colon of Swine.</title>
        <authorList>
            <person name="Trachsel J."/>
            <person name="Bayles D.O."/>
            <person name="Looft T."/>
            <person name="Levine U.Y."/>
            <person name="Allen H.K."/>
        </authorList>
    </citation>
    <scope>NUCLEOTIDE SEQUENCE [LARGE SCALE GENOMIC DNA]</scope>
    <source>
        <strain evidence="12 13">68-3-10</strain>
    </source>
</reference>
<dbReference type="CDD" id="cd10845">
    <property type="entry name" value="DSRM_RNAse_III_family"/>
    <property type="match status" value="1"/>
</dbReference>
<evidence type="ECO:0000259" key="11">
    <source>
        <dbReference type="PROSITE" id="PS50142"/>
    </source>
</evidence>
<dbReference type="SMART" id="SM00358">
    <property type="entry name" value="DSRM"/>
    <property type="match status" value="1"/>
</dbReference>
<dbReference type="SMART" id="SM00535">
    <property type="entry name" value="RIBOc"/>
    <property type="match status" value="1"/>
</dbReference>
<keyword evidence="4 9" id="KW-0507">mRNA processing</keyword>
<keyword evidence="9" id="KW-0819">tRNA processing</keyword>
<evidence type="ECO:0000313" key="13">
    <source>
        <dbReference type="Proteomes" id="UP000187404"/>
    </source>
</evidence>
<comment type="subunit">
    <text evidence="9">Homodimer.</text>
</comment>
<dbReference type="GO" id="GO:0046872">
    <property type="term" value="F:metal ion binding"/>
    <property type="evidence" value="ECO:0007669"/>
    <property type="project" value="UniProtKB-KW"/>
</dbReference>
<dbReference type="SUPFAM" id="SSF54768">
    <property type="entry name" value="dsRNA-binding domain-like"/>
    <property type="match status" value="1"/>
</dbReference>
<proteinExistence type="inferred from homology"/>
<feature type="active site" evidence="9">
    <location>
        <position position="121"/>
    </location>
</feature>
<evidence type="ECO:0000256" key="3">
    <source>
        <dbReference type="ARBA" id="ARBA00022552"/>
    </source>
</evidence>
<sequence>MNNTEFERKIQYEFRDKGLLNKALTHSSYCREEGLDPTESNERLEFLGDAYLDAIAGTELYRRMKNVGEGRLTRTRAAVVCEHSLAKVGGRIGIGAYFNMGNGEDHCGGRHRESIVADGVEAVIGAIFLDGGYDAASDFVLREFSDIIEDAMKGRLFTDFKTQVQEILQKDGTAPDICYVLDREEGPDHDKTFYVHLTCDGRTLGSGSGKSKKEAEQNAARATLNGGLI</sequence>
<dbReference type="PANTHER" id="PTHR11207:SF0">
    <property type="entry name" value="RIBONUCLEASE 3"/>
    <property type="match status" value="1"/>
</dbReference>
<dbReference type="AlphaFoldDB" id="A0A1Q9JET7"/>
<feature type="binding site" evidence="9">
    <location>
        <position position="118"/>
    </location>
    <ligand>
        <name>Mg(2+)</name>
        <dbReference type="ChEBI" id="CHEBI:18420"/>
    </ligand>
</feature>
<dbReference type="GO" id="GO:0003725">
    <property type="term" value="F:double-stranded RNA binding"/>
    <property type="evidence" value="ECO:0007669"/>
    <property type="project" value="TreeGrafter"/>
</dbReference>
<accession>A0A1Q9JET7</accession>
<name>A0A1Q9JET7_9FIRM</name>
<keyword evidence="8 9" id="KW-0694">RNA-binding</keyword>
<feature type="domain" description="DRBM" evidence="10">
    <location>
        <begin position="159"/>
        <end position="225"/>
    </location>
</feature>
<dbReference type="GO" id="GO:0005737">
    <property type="term" value="C:cytoplasm"/>
    <property type="evidence" value="ECO:0007669"/>
    <property type="project" value="UniProtKB-SubCell"/>
</dbReference>
<feature type="binding site" evidence="9">
    <location>
        <position position="121"/>
    </location>
    <ligand>
        <name>Mg(2+)</name>
        <dbReference type="ChEBI" id="CHEBI:18420"/>
    </ligand>
</feature>
<dbReference type="STRING" id="1261640.BHK98_00195"/>
<comment type="cofactor">
    <cofactor evidence="9">
        <name>Mg(2+)</name>
        <dbReference type="ChEBI" id="CHEBI:18420"/>
    </cofactor>
</comment>
<gene>
    <name evidence="9" type="primary">rnc</name>
    <name evidence="12" type="ORF">BHK98_00195</name>
</gene>
<evidence type="ECO:0000259" key="10">
    <source>
        <dbReference type="PROSITE" id="PS50137"/>
    </source>
</evidence>
<comment type="catalytic activity">
    <reaction evidence="1 9">
        <text>Endonucleolytic cleavage to 5'-phosphomonoester.</text>
        <dbReference type="EC" id="3.1.26.3"/>
    </reaction>
</comment>
<evidence type="ECO:0000256" key="4">
    <source>
        <dbReference type="ARBA" id="ARBA00022664"/>
    </source>
</evidence>
<evidence type="ECO:0000313" key="12">
    <source>
        <dbReference type="EMBL" id="OLR54647.1"/>
    </source>
</evidence>
<evidence type="ECO:0000256" key="8">
    <source>
        <dbReference type="ARBA" id="ARBA00022884"/>
    </source>
</evidence>
<feature type="active site" evidence="9">
    <location>
        <position position="49"/>
    </location>
</feature>
<dbReference type="PROSITE" id="PS00517">
    <property type="entry name" value="RNASE_3_1"/>
    <property type="match status" value="1"/>
</dbReference>
<keyword evidence="9" id="KW-0479">Metal-binding</keyword>
<dbReference type="InterPro" id="IPR000999">
    <property type="entry name" value="RNase_III_dom"/>
</dbReference>
<feature type="binding site" evidence="9">
    <location>
        <position position="45"/>
    </location>
    <ligand>
        <name>Mg(2+)</name>
        <dbReference type="ChEBI" id="CHEBI:18420"/>
    </ligand>
</feature>
<dbReference type="CDD" id="cd00593">
    <property type="entry name" value="RIBOc"/>
    <property type="match status" value="1"/>
</dbReference>
<evidence type="ECO:0000256" key="7">
    <source>
        <dbReference type="ARBA" id="ARBA00022801"/>
    </source>
</evidence>
<keyword evidence="6 9" id="KW-0255">Endonuclease</keyword>
<keyword evidence="9" id="KW-0460">Magnesium</keyword>
<keyword evidence="7 9" id="KW-0378">Hydrolase</keyword>
<dbReference type="Pfam" id="PF14622">
    <property type="entry name" value="Ribonucleas_3_3"/>
    <property type="match status" value="1"/>
</dbReference>
<dbReference type="GO" id="GO:0019843">
    <property type="term" value="F:rRNA binding"/>
    <property type="evidence" value="ECO:0007669"/>
    <property type="project" value="UniProtKB-KW"/>
</dbReference>
<evidence type="ECO:0000256" key="9">
    <source>
        <dbReference type="HAMAP-Rule" id="MF_00104"/>
    </source>
</evidence>
<evidence type="ECO:0000256" key="5">
    <source>
        <dbReference type="ARBA" id="ARBA00022722"/>
    </source>
</evidence>
<dbReference type="InterPro" id="IPR011907">
    <property type="entry name" value="RNase_III"/>
</dbReference>
<dbReference type="NCBIfam" id="TIGR02191">
    <property type="entry name" value="RNaseIII"/>
    <property type="match status" value="1"/>
</dbReference>
<dbReference type="GO" id="GO:0008033">
    <property type="term" value="P:tRNA processing"/>
    <property type="evidence" value="ECO:0007669"/>
    <property type="project" value="UniProtKB-KW"/>
</dbReference>
<dbReference type="Gene3D" id="3.30.160.20">
    <property type="match status" value="1"/>
</dbReference>
<dbReference type="HAMAP" id="MF_00104">
    <property type="entry name" value="RNase_III"/>
    <property type="match status" value="1"/>
</dbReference>
<keyword evidence="5 9" id="KW-0540">Nuclease</keyword>
<keyword evidence="13" id="KW-1185">Reference proteome</keyword>
<feature type="domain" description="RNase III" evidence="11">
    <location>
        <begin position="3"/>
        <end position="132"/>
    </location>
</feature>
<dbReference type="InterPro" id="IPR014720">
    <property type="entry name" value="dsRBD_dom"/>
</dbReference>
<dbReference type="Pfam" id="PF00035">
    <property type="entry name" value="dsrm"/>
    <property type="match status" value="1"/>
</dbReference>
<dbReference type="Gene3D" id="1.10.1520.10">
    <property type="entry name" value="Ribonuclease III domain"/>
    <property type="match status" value="1"/>
</dbReference>
<evidence type="ECO:0000256" key="1">
    <source>
        <dbReference type="ARBA" id="ARBA00000109"/>
    </source>
</evidence>